<dbReference type="CDD" id="cd00400">
    <property type="entry name" value="Voltage_gated_ClC"/>
    <property type="match status" value="1"/>
</dbReference>
<dbReference type="PRINTS" id="PR00762">
    <property type="entry name" value="CLCHANNEL"/>
</dbReference>
<feature type="transmembrane region" description="Helical" evidence="11">
    <location>
        <begin position="309"/>
        <end position="332"/>
    </location>
</feature>
<evidence type="ECO:0000313" key="14">
    <source>
        <dbReference type="Proteomes" id="UP000584867"/>
    </source>
</evidence>
<evidence type="ECO:0000256" key="1">
    <source>
        <dbReference type="ARBA" id="ARBA00004141"/>
    </source>
</evidence>
<keyword evidence="3 11" id="KW-0812">Transmembrane</keyword>
<evidence type="ECO:0000256" key="3">
    <source>
        <dbReference type="ARBA" id="ARBA00022692"/>
    </source>
</evidence>
<keyword evidence="8" id="KW-0868">Chloride</keyword>
<evidence type="ECO:0000313" key="13">
    <source>
        <dbReference type="EMBL" id="MBB5063697.1"/>
    </source>
</evidence>
<dbReference type="Proteomes" id="UP000584867">
    <property type="component" value="Unassembled WGS sequence"/>
</dbReference>
<dbReference type="SUPFAM" id="SSF54631">
    <property type="entry name" value="CBS-domain pair"/>
    <property type="match status" value="1"/>
</dbReference>
<feature type="transmembrane region" description="Helical" evidence="11">
    <location>
        <begin position="372"/>
        <end position="389"/>
    </location>
</feature>
<feature type="transmembrane region" description="Helical" evidence="11">
    <location>
        <begin position="135"/>
        <end position="158"/>
    </location>
</feature>
<keyword evidence="4 11" id="KW-1133">Transmembrane helix</keyword>
<feature type="transmembrane region" description="Helical" evidence="11">
    <location>
        <begin position="209"/>
        <end position="230"/>
    </location>
</feature>
<comment type="subcellular location">
    <subcellularLocation>
        <location evidence="1">Membrane</location>
        <topology evidence="1">Multi-pass membrane protein</topology>
    </subcellularLocation>
</comment>
<dbReference type="RefSeq" id="WP_221314363.1">
    <property type="nucleotide sequence ID" value="NZ_JACHIO010000007.1"/>
</dbReference>
<dbReference type="SUPFAM" id="SSF81340">
    <property type="entry name" value="Clc chloride channel"/>
    <property type="match status" value="1"/>
</dbReference>
<feature type="transmembrane region" description="Helical" evidence="11">
    <location>
        <begin position="43"/>
        <end position="61"/>
    </location>
</feature>
<accession>A0A7W7ZPH9</accession>
<evidence type="ECO:0000256" key="8">
    <source>
        <dbReference type="ARBA" id="ARBA00023214"/>
    </source>
</evidence>
<dbReference type="Gene3D" id="3.10.580.10">
    <property type="entry name" value="CBS-domain"/>
    <property type="match status" value="1"/>
</dbReference>
<evidence type="ECO:0000256" key="4">
    <source>
        <dbReference type="ARBA" id="ARBA00022989"/>
    </source>
</evidence>
<dbReference type="PANTHER" id="PTHR43427:SF6">
    <property type="entry name" value="CHLORIDE CHANNEL PROTEIN CLC-E"/>
    <property type="match status" value="1"/>
</dbReference>
<feature type="transmembrane region" description="Helical" evidence="11">
    <location>
        <begin position="344"/>
        <end position="366"/>
    </location>
</feature>
<gene>
    <name evidence="13" type="ORF">HDF15_002042</name>
</gene>
<keyword evidence="2" id="KW-0813">Transport</keyword>
<evidence type="ECO:0000256" key="7">
    <source>
        <dbReference type="ARBA" id="ARBA00023173"/>
    </source>
</evidence>
<evidence type="ECO:0000256" key="9">
    <source>
        <dbReference type="ARBA" id="ARBA00023303"/>
    </source>
</evidence>
<dbReference type="GO" id="GO:0005254">
    <property type="term" value="F:chloride channel activity"/>
    <property type="evidence" value="ECO:0007669"/>
    <property type="project" value="UniProtKB-KW"/>
</dbReference>
<keyword evidence="9" id="KW-0407">Ion channel</keyword>
<dbReference type="PANTHER" id="PTHR43427">
    <property type="entry name" value="CHLORIDE CHANNEL PROTEIN CLC-E"/>
    <property type="match status" value="1"/>
</dbReference>
<dbReference type="InterPro" id="IPR000644">
    <property type="entry name" value="CBS_dom"/>
</dbReference>
<dbReference type="InterPro" id="IPR001807">
    <property type="entry name" value="ClC"/>
</dbReference>
<dbReference type="InterPro" id="IPR050368">
    <property type="entry name" value="ClC-type_chloride_channel"/>
</dbReference>
<keyword evidence="6 11" id="KW-0472">Membrane</keyword>
<dbReference type="PROSITE" id="PS51371">
    <property type="entry name" value="CBS"/>
    <property type="match status" value="1"/>
</dbReference>
<feature type="transmembrane region" description="Helical" evidence="11">
    <location>
        <begin position="250"/>
        <end position="273"/>
    </location>
</feature>
<name>A0A7W7ZPH9_9BACT</name>
<keyword evidence="5" id="KW-0406">Ion transport</keyword>
<evidence type="ECO:0000256" key="10">
    <source>
        <dbReference type="PROSITE-ProRule" id="PRU00703"/>
    </source>
</evidence>
<evidence type="ECO:0000256" key="11">
    <source>
        <dbReference type="SAM" id="Phobius"/>
    </source>
</evidence>
<feature type="transmembrane region" description="Helical" evidence="11">
    <location>
        <begin position="82"/>
        <end position="104"/>
    </location>
</feature>
<protein>
    <submittedName>
        <fullName evidence="13">CIC family chloride channel protein</fullName>
    </submittedName>
</protein>
<sequence length="568" mass="59354">MLLILAVVIGALTGLAVVAFILCTERFGMHLYPAGGAAWRRLLFPVVGSLGIGYLLYRFFPNARGSGVPQTKTALFARDGRITLRTVLGKFFCTSVTLASGIPLGREGPSVQVGAGIASVLGRMLGLSPETVKKLIPVGAAAAIAAAFNTPLAAVLFALEEIMGDLNAPVMAAVVLASATAWVVLRACLGNHPLFRVPEYQLVSPIEFLLYAVLGVAGGLVSAAFTRLLLGMRAAFLRLPYKTTWLHPLAGGLMVGAMGWFVPQVLGVGYLYVGQALNNGIALKLMLLLVVLKLFAVTTSYASGNAGGIFGPALFIGAMLGGSLGTVAHHLLPALTATPGAYALVGMGAVFAGVVRAPMTSVLIIFEMTQDYAVIVPLMLANLVSLFIASQFQRESIYEALTAQDGIHLPAAARNLGSSKRLVSAAIRPAGELLRADMTIQEAFTVMQSSALESCPVLDSSGVIGVASLAQLDGERGAGADRKLDSLIKAQDFLHIHVDESLDVALARMGSTGMAMLPVVSRTNIHNLEGIVTLQDVLHAYGVSAWGGHSTDDAVAVADIPPLPAHWE</sequence>
<keyword evidence="7" id="KW-0869">Chloride channel</keyword>
<dbReference type="Pfam" id="PF00571">
    <property type="entry name" value="CBS"/>
    <property type="match status" value="1"/>
</dbReference>
<evidence type="ECO:0000259" key="12">
    <source>
        <dbReference type="PROSITE" id="PS51371"/>
    </source>
</evidence>
<dbReference type="Gene3D" id="1.10.3080.10">
    <property type="entry name" value="Clc chloride channel"/>
    <property type="match status" value="1"/>
</dbReference>
<evidence type="ECO:0000256" key="2">
    <source>
        <dbReference type="ARBA" id="ARBA00022448"/>
    </source>
</evidence>
<keyword evidence="10" id="KW-0129">CBS domain</keyword>
<evidence type="ECO:0000256" key="6">
    <source>
        <dbReference type="ARBA" id="ARBA00023136"/>
    </source>
</evidence>
<feature type="transmembrane region" description="Helical" evidence="11">
    <location>
        <begin position="170"/>
        <end position="189"/>
    </location>
</feature>
<dbReference type="EMBL" id="JACHIO010000007">
    <property type="protein sequence ID" value="MBB5063697.1"/>
    <property type="molecule type" value="Genomic_DNA"/>
</dbReference>
<proteinExistence type="predicted"/>
<feature type="domain" description="CBS" evidence="12">
    <location>
        <begin position="487"/>
        <end position="551"/>
    </location>
</feature>
<dbReference type="GO" id="GO:0034707">
    <property type="term" value="C:chloride channel complex"/>
    <property type="evidence" value="ECO:0007669"/>
    <property type="project" value="UniProtKB-KW"/>
</dbReference>
<dbReference type="Pfam" id="PF00654">
    <property type="entry name" value="Voltage_CLC"/>
    <property type="match status" value="1"/>
</dbReference>
<reference evidence="13 14" key="1">
    <citation type="submission" date="2020-08" db="EMBL/GenBank/DDBJ databases">
        <title>Genomic Encyclopedia of Type Strains, Phase IV (KMG-V): Genome sequencing to study the core and pangenomes of soil and plant-associated prokaryotes.</title>
        <authorList>
            <person name="Whitman W."/>
        </authorList>
    </citation>
    <scope>NUCLEOTIDE SEQUENCE [LARGE SCALE GENOMIC DNA]</scope>
    <source>
        <strain evidence="13 14">X5P3</strain>
    </source>
</reference>
<dbReference type="InterPro" id="IPR014743">
    <property type="entry name" value="Cl-channel_core"/>
</dbReference>
<dbReference type="InterPro" id="IPR046342">
    <property type="entry name" value="CBS_dom_sf"/>
</dbReference>
<dbReference type="AlphaFoldDB" id="A0A7W7ZPH9"/>
<evidence type="ECO:0000256" key="5">
    <source>
        <dbReference type="ARBA" id="ARBA00023065"/>
    </source>
</evidence>
<dbReference type="CDD" id="cd02205">
    <property type="entry name" value="CBS_pair_SF"/>
    <property type="match status" value="1"/>
</dbReference>
<organism evidence="13 14">
    <name type="scientific">Granulicella mallensis</name>
    <dbReference type="NCBI Taxonomy" id="940614"/>
    <lineage>
        <taxon>Bacteria</taxon>
        <taxon>Pseudomonadati</taxon>
        <taxon>Acidobacteriota</taxon>
        <taxon>Terriglobia</taxon>
        <taxon>Terriglobales</taxon>
        <taxon>Acidobacteriaceae</taxon>
        <taxon>Granulicella</taxon>
    </lineage>
</organism>
<comment type="caution">
    <text evidence="13">The sequence shown here is derived from an EMBL/GenBank/DDBJ whole genome shotgun (WGS) entry which is preliminary data.</text>
</comment>